<keyword evidence="2" id="KW-0238">DNA-binding</keyword>
<dbReference type="Pfam" id="PF02365">
    <property type="entry name" value="NAM"/>
    <property type="match status" value="1"/>
</dbReference>
<evidence type="ECO:0000256" key="2">
    <source>
        <dbReference type="ARBA" id="ARBA00023125"/>
    </source>
</evidence>
<evidence type="ECO:0000256" key="1">
    <source>
        <dbReference type="ARBA" id="ARBA00023015"/>
    </source>
</evidence>
<dbReference type="OrthoDB" id="730183at2759"/>
<protein>
    <submittedName>
        <fullName evidence="7">Protein CUP-SHAPED COTYLEDON 3</fullName>
    </submittedName>
</protein>
<accession>A0A9R0IT23</accession>
<dbReference type="GO" id="GO:0003677">
    <property type="term" value="F:DNA binding"/>
    <property type="evidence" value="ECO:0007669"/>
    <property type="project" value="UniProtKB-KW"/>
</dbReference>
<evidence type="ECO:0000313" key="6">
    <source>
        <dbReference type="Proteomes" id="UP000813463"/>
    </source>
</evidence>
<dbReference type="InterPro" id="IPR003441">
    <property type="entry name" value="NAC-dom"/>
</dbReference>
<keyword evidence="3" id="KW-0804">Transcription</keyword>
<dbReference type="GO" id="GO:0006355">
    <property type="term" value="P:regulation of DNA-templated transcription"/>
    <property type="evidence" value="ECO:0007669"/>
    <property type="project" value="InterPro"/>
</dbReference>
<dbReference type="GeneID" id="110794339"/>
<evidence type="ECO:0000313" key="7">
    <source>
        <dbReference type="RefSeq" id="XP_021854992.1"/>
    </source>
</evidence>
<dbReference type="RefSeq" id="XP_021854992.1">
    <property type="nucleotide sequence ID" value="XM_021999300.2"/>
</dbReference>
<feature type="domain" description="NAC" evidence="5">
    <location>
        <begin position="10"/>
        <end position="156"/>
    </location>
</feature>
<dbReference type="Gene3D" id="2.170.150.80">
    <property type="entry name" value="NAC domain"/>
    <property type="match status" value="1"/>
</dbReference>
<proteinExistence type="predicted"/>
<reference evidence="7" key="2">
    <citation type="submission" date="2025-08" db="UniProtKB">
        <authorList>
            <consortium name="RefSeq"/>
        </authorList>
    </citation>
    <scope>IDENTIFICATION</scope>
    <source>
        <tissue evidence="7">Leaf</tissue>
    </source>
</reference>
<dbReference type="Proteomes" id="UP000813463">
    <property type="component" value="Chromosome 5"/>
</dbReference>
<reference evidence="6" key="1">
    <citation type="journal article" date="2021" name="Nat. Commun.">
        <title>Genomic analyses provide insights into spinach domestication and the genetic basis of agronomic traits.</title>
        <authorList>
            <person name="Cai X."/>
            <person name="Sun X."/>
            <person name="Xu C."/>
            <person name="Sun H."/>
            <person name="Wang X."/>
            <person name="Ge C."/>
            <person name="Zhang Z."/>
            <person name="Wang Q."/>
            <person name="Fei Z."/>
            <person name="Jiao C."/>
            <person name="Wang Q."/>
        </authorList>
    </citation>
    <scope>NUCLEOTIDE SEQUENCE [LARGE SCALE GENOMIC DNA]</scope>
    <source>
        <strain evidence="6">cv. Varoflay</strain>
    </source>
</reference>
<dbReference type="PROSITE" id="PS51005">
    <property type="entry name" value="NAC"/>
    <property type="match status" value="1"/>
</dbReference>
<keyword evidence="6" id="KW-1185">Reference proteome</keyword>
<dbReference type="KEGG" id="soe:110794339"/>
<evidence type="ECO:0000256" key="4">
    <source>
        <dbReference type="ARBA" id="ARBA00023242"/>
    </source>
</evidence>
<dbReference type="PANTHER" id="PTHR31744">
    <property type="entry name" value="PROTEIN CUP-SHAPED COTYLEDON 2-RELATED"/>
    <property type="match status" value="1"/>
</dbReference>
<dbReference type="PANTHER" id="PTHR31744:SF4">
    <property type="entry name" value="NAC TRANSCRIPTION FACTOR"/>
    <property type="match status" value="1"/>
</dbReference>
<dbReference type="AlphaFoldDB" id="A0A9R0IT23"/>
<dbReference type="SUPFAM" id="SSF101941">
    <property type="entry name" value="NAC domain"/>
    <property type="match status" value="1"/>
</dbReference>
<name>A0A9R0IT23_SPIOL</name>
<sequence>MGLRDIGATLPPGFRFYPSDEELVCHYLYKKIANEEALKGTLVEIDLHTCEPWQLPEVAKLNTTEWYFFSFRDRKYATGFRTNRATTSGYWKATGKDRVILEPRTRETVGMRKTLVFYKNRAPNGIKTGWIMHEFRLESPHMPPKEDWVLCRVFHKSKSEENNNNNNNNQCQHTYEHNTTTTSPPTCYTCQQQTNSSSNYSHPIILPPHQESSIILTNNNPNNIINNLITTSPSSLNPIIPMSYSWSDLVSSSVKNDEDEYGGLLWDIEMDEDQSSKLGDNNGDLHNVPPSCCLPQLGFGDVRFDQDDCGVVFF</sequence>
<organism evidence="6 7">
    <name type="scientific">Spinacia oleracea</name>
    <name type="common">Spinach</name>
    <dbReference type="NCBI Taxonomy" id="3562"/>
    <lineage>
        <taxon>Eukaryota</taxon>
        <taxon>Viridiplantae</taxon>
        <taxon>Streptophyta</taxon>
        <taxon>Embryophyta</taxon>
        <taxon>Tracheophyta</taxon>
        <taxon>Spermatophyta</taxon>
        <taxon>Magnoliopsida</taxon>
        <taxon>eudicotyledons</taxon>
        <taxon>Gunneridae</taxon>
        <taxon>Pentapetalae</taxon>
        <taxon>Caryophyllales</taxon>
        <taxon>Chenopodiaceae</taxon>
        <taxon>Chenopodioideae</taxon>
        <taxon>Anserineae</taxon>
        <taxon>Spinacia</taxon>
    </lineage>
</organism>
<keyword evidence="4" id="KW-0539">Nucleus</keyword>
<gene>
    <name evidence="7" type="primary">LOC110794339</name>
</gene>
<evidence type="ECO:0000259" key="5">
    <source>
        <dbReference type="PROSITE" id="PS51005"/>
    </source>
</evidence>
<dbReference type="InterPro" id="IPR036093">
    <property type="entry name" value="NAC_dom_sf"/>
</dbReference>
<evidence type="ECO:0000256" key="3">
    <source>
        <dbReference type="ARBA" id="ARBA00023163"/>
    </source>
</evidence>
<keyword evidence="1" id="KW-0805">Transcription regulation</keyword>